<dbReference type="Proteomes" id="UP001054945">
    <property type="component" value="Unassembled WGS sequence"/>
</dbReference>
<proteinExistence type="predicted"/>
<name>A0AAV4TEK9_CAEEX</name>
<reference evidence="1 2" key="1">
    <citation type="submission" date="2021-06" db="EMBL/GenBank/DDBJ databases">
        <title>Caerostris extrusa draft genome.</title>
        <authorList>
            <person name="Kono N."/>
            <person name="Arakawa K."/>
        </authorList>
    </citation>
    <scope>NUCLEOTIDE SEQUENCE [LARGE SCALE GENOMIC DNA]</scope>
</reference>
<gene>
    <name evidence="1" type="primary">AVEN_253179_1</name>
    <name evidence="1" type="ORF">CEXT_250821</name>
</gene>
<accession>A0AAV4TEK9</accession>
<keyword evidence="2" id="KW-1185">Reference proteome</keyword>
<evidence type="ECO:0000313" key="2">
    <source>
        <dbReference type="Proteomes" id="UP001054945"/>
    </source>
</evidence>
<organism evidence="1 2">
    <name type="scientific">Caerostris extrusa</name>
    <name type="common">Bark spider</name>
    <name type="synonym">Caerostris bankana</name>
    <dbReference type="NCBI Taxonomy" id="172846"/>
    <lineage>
        <taxon>Eukaryota</taxon>
        <taxon>Metazoa</taxon>
        <taxon>Ecdysozoa</taxon>
        <taxon>Arthropoda</taxon>
        <taxon>Chelicerata</taxon>
        <taxon>Arachnida</taxon>
        <taxon>Araneae</taxon>
        <taxon>Araneomorphae</taxon>
        <taxon>Entelegynae</taxon>
        <taxon>Araneoidea</taxon>
        <taxon>Araneidae</taxon>
        <taxon>Caerostris</taxon>
    </lineage>
</organism>
<dbReference type="EMBL" id="BPLR01010964">
    <property type="protein sequence ID" value="GIY43337.1"/>
    <property type="molecule type" value="Genomic_DNA"/>
</dbReference>
<dbReference type="AlphaFoldDB" id="A0AAV4TEK9"/>
<sequence>MRQPRPLTVEAPFRVISFSGCGKEKFSLHGKLPTNSIGLYPDPLSLTSRPDAPREADQSRSFAAEFLKRKFKLSVGRSSARPNERRLPDRLLSRIFKNLTLH</sequence>
<protein>
    <submittedName>
        <fullName evidence="1">Uncharacterized protein</fullName>
    </submittedName>
</protein>
<comment type="caution">
    <text evidence="1">The sequence shown here is derived from an EMBL/GenBank/DDBJ whole genome shotgun (WGS) entry which is preliminary data.</text>
</comment>
<evidence type="ECO:0000313" key="1">
    <source>
        <dbReference type="EMBL" id="GIY43337.1"/>
    </source>
</evidence>